<reference evidence="3 4" key="1">
    <citation type="submission" date="2016-04" db="EMBL/GenBank/DDBJ databases">
        <title>Complete genome sequence and analysis of deep-sea sediment isolate, Amycolatopsis sp. WP1.</title>
        <authorList>
            <person name="Wang H."/>
            <person name="Chen S."/>
            <person name="Wu Q."/>
        </authorList>
    </citation>
    <scope>NUCLEOTIDE SEQUENCE [LARGE SCALE GENOMIC DNA]</scope>
    <source>
        <strain evidence="3 4">WP1</strain>
    </source>
</reference>
<name>A0A344L1I5_9PSEU</name>
<dbReference type="NCBIfam" id="NF037996">
    <property type="entry name" value="B-4DMT"/>
    <property type="match status" value="1"/>
</dbReference>
<proteinExistence type="predicted"/>
<keyword evidence="2" id="KW-0472">Membrane</keyword>
<feature type="transmembrane region" description="Helical" evidence="2">
    <location>
        <begin position="101"/>
        <end position="121"/>
    </location>
</feature>
<accession>A0A344L1I5</accession>
<feature type="transmembrane region" description="Helical" evidence="2">
    <location>
        <begin position="35"/>
        <end position="54"/>
    </location>
</feature>
<gene>
    <name evidence="3" type="ORF">A4R43_04685</name>
</gene>
<feature type="compositionally biased region" description="Basic and acidic residues" evidence="1">
    <location>
        <begin position="155"/>
        <end position="166"/>
    </location>
</feature>
<dbReference type="RefSeq" id="WP_113691176.1">
    <property type="nucleotide sequence ID" value="NZ_CP015163.1"/>
</dbReference>
<keyword evidence="4" id="KW-1185">Reference proteome</keyword>
<evidence type="ECO:0000256" key="1">
    <source>
        <dbReference type="SAM" id="MobiDB-lite"/>
    </source>
</evidence>
<evidence type="ECO:0000256" key="2">
    <source>
        <dbReference type="SAM" id="Phobius"/>
    </source>
</evidence>
<dbReference type="AlphaFoldDB" id="A0A344L1I5"/>
<feature type="transmembrane region" description="Helical" evidence="2">
    <location>
        <begin position="66"/>
        <end position="89"/>
    </location>
</feature>
<dbReference type="InterPro" id="IPR047958">
    <property type="entry name" value="B-4DMT-like"/>
</dbReference>
<evidence type="ECO:0000313" key="4">
    <source>
        <dbReference type="Proteomes" id="UP000250434"/>
    </source>
</evidence>
<organism evidence="3 4">
    <name type="scientific">Amycolatopsis albispora</name>
    <dbReference type="NCBI Taxonomy" id="1804986"/>
    <lineage>
        <taxon>Bacteria</taxon>
        <taxon>Bacillati</taxon>
        <taxon>Actinomycetota</taxon>
        <taxon>Actinomycetes</taxon>
        <taxon>Pseudonocardiales</taxon>
        <taxon>Pseudonocardiaceae</taxon>
        <taxon>Amycolatopsis</taxon>
    </lineage>
</organism>
<dbReference type="OrthoDB" id="3696055at2"/>
<keyword evidence="2" id="KW-1133">Transmembrane helix</keyword>
<protein>
    <submittedName>
        <fullName evidence="3">Uncharacterized protein</fullName>
    </submittedName>
</protein>
<sequence>MAGWVTRALVLAVLHAVAAVLRAKAAVFRPTELDTLTVGIIALLVGASATWAALDAWRGMRDRGRTWFIAALVAGPVSGVLDVAGRAMFVDRTGLEALPDALTGGAAFTALLILVPAWLGLFAGERIGRRADTTDDPDEPPRPPRPSRPPRPRPSKPDQPKAKPAG</sequence>
<evidence type="ECO:0000313" key="3">
    <source>
        <dbReference type="EMBL" id="AXB41909.1"/>
    </source>
</evidence>
<dbReference type="EMBL" id="CP015163">
    <property type="protein sequence ID" value="AXB41909.1"/>
    <property type="molecule type" value="Genomic_DNA"/>
</dbReference>
<feature type="region of interest" description="Disordered" evidence="1">
    <location>
        <begin position="129"/>
        <end position="166"/>
    </location>
</feature>
<dbReference type="KEGG" id="aab:A4R43_04685"/>
<keyword evidence="2" id="KW-0812">Transmembrane</keyword>
<dbReference type="Proteomes" id="UP000250434">
    <property type="component" value="Chromosome"/>
</dbReference>